<evidence type="ECO:0000256" key="1">
    <source>
        <dbReference type="SAM" id="Phobius"/>
    </source>
</evidence>
<gene>
    <name evidence="2" type="primary">Vigan.10G013000</name>
    <name evidence="2" type="ORF">VIGAN_10013000</name>
</gene>
<feature type="transmembrane region" description="Helical" evidence="1">
    <location>
        <begin position="19"/>
        <end position="39"/>
    </location>
</feature>
<dbReference type="EMBL" id="AP015043">
    <property type="protein sequence ID" value="BAT98784.1"/>
    <property type="molecule type" value="Genomic_DNA"/>
</dbReference>
<proteinExistence type="predicted"/>
<keyword evidence="3" id="KW-1185">Reference proteome</keyword>
<keyword evidence="1" id="KW-1133">Transmembrane helix</keyword>
<organism evidence="2 3">
    <name type="scientific">Vigna angularis var. angularis</name>
    <dbReference type="NCBI Taxonomy" id="157739"/>
    <lineage>
        <taxon>Eukaryota</taxon>
        <taxon>Viridiplantae</taxon>
        <taxon>Streptophyta</taxon>
        <taxon>Embryophyta</taxon>
        <taxon>Tracheophyta</taxon>
        <taxon>Spermatophyta</taxon>
        <taxon>Magnoliopsida</taxon>
        <taxon>eudicotyledons</taxon>
        <taxon>Gunneridae</taxon>
        <taxon>Pentapetalae</taxon>
        <taxon>rosids</taxon>
        <taxon>fabids</taxon>
        <taxon>Fabales</taxon>
        <taxon>Fabaceae</taxon>
        <taxon>Papilionoideae</taxon>
        <taxon>50 kb inversion clade</taxon>
        <taxon>NPAAA clade</taxon>
        <taxon>indigoferoid/millettioid clade</taxon>
        <taxon>Phaseoleae</taxon>
        <taxon>Vigna</taxon>
    </lineage>
</organism>
<keyword evidence="1" id="KW-0812">Transmembrane</keyword>
<dbReference type="Proteomes" id="UP000291084">
    <property type="component" value="Chromosome 10"/>
</dbReference>
<feature type="non-terminal residue" evidence="2">
    <location>
        <position position="1"/>
    </location>
</feature>
<evidence type="ECO:0000313" key="3">
    <source>
        <dbReference type="Proteomes" id="UP000291084"/>
    </source>
</evidence>
<accession>A0A0S3T193</accession>
<sequence>ENFRQCNFHSVSIFALQKFGNVFAFMFLVFYGSAVFILCTEGSLIMPVRVELKGTKVWGQGREHFQFYIF</sequence>
<name>A0A0S3T193_PHAAN</name>
<dbReference type="AlphaFoldDB" id="A0A0S3T193"/>
<keyword evidence="1" id="KW-0472">Membrane</keyword>
<evidence type="ECO:0000313" key="2">
    <source>
        <dbReference type="EMBL" id="BAT98784.1"/>
    </source>
</evidence>
<reference evidence="2 3" key="1">
    <citation type="journal article" date="2015" name="Sci. Rep.">
        <title>The power of single molecule real-time sequencing technology in the de novo assembly of a eukaryotic genome.</title>
        <authorList>
            <person name="Sakai H."/>
            <person name="Naito K."/>
            <person name="Ogiso-Tanaka E."/>
            <person name="Takahashi Y."/>
            <person name="Iseki K."/>
            <person name="Muto C."/>
            <person name="Satou K."/>
            <person name="Teruya K."/>
            <person name="Shiroma A."/>
            <person name="Shimoji M."/>
            <person name="Hirano T."/>
            <person name="Itoh T."/>
            <person name="Kaga A."/>
            <person name="Tomooka N."/>
        </authorList>
    </citation>
    <scope>NUCLEOTIDE SEQUENCE [LARGE SCALE GENOMIC DNA]</scope>
    <source>
        <strain evidence="3">cv. Shumari</strain>
    </source>
</reference>
<protein>
    <submittedName>
        <fullName evidence="2">Uncharacterized protein</fullName>
    </submittedName>
</protein>